<evidence type="ECO:0000313" key="2">
    <source>
        <dbReference type="EMBL" id="NQX31581.1"/>
    </source>
</evidence>
<dbReference type="RefSeq" id="WP_173270880.1">
    <property type="nucleotide sequence ID" value="NZ_JABMKV010000002.1"/>
</dbReference>
<feature type="signal peptide" evidence="1">
    <location>
        <begin position="1"/>
        <end position="17"/>
    </location>
</feature>
<sequence length="179" mass="20656">MKKIFLLFFFLPSILKAQSNTLLGSLETGTSAGLTGEIAASIGFSTYENSTISVGYLYKRLLNNKVMHNINYNGFRFHAQVQLFDFGGAYLQYDFVKGTRYMYYEPRSLTVPELTTKFYGEPVFGFFYNGGYEKALGLYAGVTPFTYQPRQWELYQQTPHKSVNFVFKIKYTLKTKIQF</sequence>
<evidence type="ECO:0000313" key="3">
    <source>
        <dbReference type="Proteomes" id="UP000762110"/>
    </source>
</evidence>
<dbReference type="Proteomes" id="UP000762110">
    <property type="component" value="Unassembled WGS sequence"/>
</dbReference>
<protein>
    <recommendedName>
        <fullName evidence="4">Outer membrane protein beta-barrel domain-containing protein</fullName>
    </recommendedName>
</protein>
<proteinExistence type="predicted"/>
<gene>
    <name evidence="2" type="ORF">HQN85_07585</name>
</gene>
<evidence type="ECO:0000256" key="1">
    <source>
        <dbReference type="SAM" id="SignalP"/>
    </source>
</evidence>
<feature type="chain" id="PRO_5045775478" description="Outer membrane protein beta-barrel domain-containing protein" evidence="1">
    <location>
        <begin position="18"/>
        <end position="179"/>
    </location>
</feature>
<accession>A0ABX2DE64</accession>
<name>A0ABX2DE64_9SPHI</name>
<organism evidence="2 3">
    <name type="scientific">Pedobacter boryungensis</name>
    <dbReference type="NCBI Taxonomy" id="869962"/>
    <lineage>
        <taxon>Bacteria</taxon>
        <taxon>Pseudomonadati</taxon>
        <taxon>Bacteroidota</taxon>
        <taxon>Sphingobacteriia</taxon>
        <taxon>Sphingobacteriales</taxon>
        <taxon>Sphingobacteriaceae</taxon>
        <taxon>Pedobacter</taxon>
    </lineage>
</organism>
<comment type="caution">
    <text evidence="2">The sequence shown here is derived from an EMBL/GenBank/DDBJ whole genome shotgun (WGS) entry which is preliminary data.</text>
</comment>
<reference evidence="2 3" key="1">
    <citation type="submission" date="2020-05" db="EMBL/GenBank/DDBJ databases">
        <title>Description of Pedobacter foliorum sp. nov.</title>
        <authorList>
            <person name="Qi S."/>
            <person name="Carlier A."/>
            <person name="Cnockaert M."/>
            <person name="Vandamme P."/>
        </authorList>
    </citation>
    <scope>NUCLEOTIDE SEQUENCE [LARGE SCALE GENOMIC DNA]</scope>
    <source>
        <strain evidence="2 3">LMG 31300</strain>
    </source>
</reference>
<evidence type="ECO:0008006" key="4">
    <source>
        <dbReference type="Google" id="ProtNLM"/>
    </source>
</evidence>
<keyword evidence="3" id="KW-1185">Reference proteome</keyword>
<keyword evidence="1" id="KW-0732">Signal</keyword>
<dbReference type="EMBL" id="JABMKV010000002">
    <property type="protein sequence ID" value="NQX31581.1"/>
    <property type="molecule type" value="Genomic_DNA"/>
</dbReference>